<feature type="binding site" evidence="7">
    <location>
        <position position="85"/>
    </location>
    <ligand>
        <name>[2Fe-2S] cluster</name>
        <dbReference type="ChEBI" id="CHEBI:190135"/>
    </ligand>
</feature>
<comment type="cofactor">
    <cofactor evidence="6">
        <name>[2Fe-2S] cluster</name>
        <dbReference type="ChEBI" id="CHEBI:190135"/>
    </cofactor>
</comment>
<dbReference type="CDD" id="cd03064">
    <property type="entry name" value="TRX_Fd_NuoE"/>
    <property type="match status" value="1"/>
</dbReference>
<dbReference type="GO" id="GO:0016491">
    <property type="term" value="F:oxidoreductase activity"/>
    <property type="evidence" value="ECO:0007669"/>
    <property type="project" value="InterPro"/>
</dbReference>
<dbReference type="HOGENOM" id="CLU_054362_2_1_9"/>
<dbReference type="InterPro" id="IPR041921">
    <property type="entry name" value="NuoE_N"/>
</dbReference>
<sequence>MTKEQTIAAVDAIVDRHDASPSALIAILEEIQEECHYLPGDALARVSERTGVSESEIFSVATFYKNFSLTAKGKYVIKVCDGTACHVRKSIPILNALRDKLGVSEAKPTTDDQLFTVETVSCLGACGLAPVMTVNDHVHPKMTPETALAVVDGLREEAKA</sequence>
<evidence type="ECO:0000256" key="2">
    <source>
        <dbReference type="ARBA" id="ARBA00022714"/>
    </source>
</evidence>
<dbReference type="PROSITE" id="PS01099">
    <property type="entry name" value="COMPLEX1_24K"/>
    <property type="match status" value="1"/>
</dbReference>
<dbReference type="SUPFAM" id="SSF52833">
    <property type="entry name" value="Thioredoxin-like"/>
    <property type="match status" value="1"/>
</dbReference>
<keyword evidence="2 7" id="KW-0001">2Fe-2S</keyword>
<dbReference type="EMBL" id="CP002400">
    <property type="protein sequence ID" value="ADU28109.1"/>
    <property type="molecule type" value="Genomic_DNA"/>
</dbReference>
<dbReference type="AlphaFoldDB" id="E6U739"/>
<keyword evidence="9" id="KW-1185">Reference proteome</keyword>
<dbReference type="Pfam" id="PF01257">
    <property type="entry name" value="2Fe-2S_thioredx"/>
    <property type="match status" value="1"/>
</dbReference>
<name>E6U739_ETHHY</name>
<dbReference type="InterPro" id="IPR002023">
    <property type="entry name" value="NuoE-like"/>
</dbReference>
<dbReference type="Proteomes" id="UP000001551">
    <property type="component" value="Chromosome"/>
</dbReference>
<dbReference type="GO" id="GO:0051537">
    <property type="term" value="F:2 iron, 2 sulfur cluster binding"/>
    <property type="evidence" value="ECO:0007669"/>
    <property type="project" value="UniProtKB-KW"/>
</dbReference>
<evidence type="ECO:0000313" key="8">
    <source>
        <dbReference type="EMBL" id="ADU28109.1"/>
    </source>
</evidence>
<dbReference type="eggNOG" id="COG1905">
    <property type="taxonomic scope" value="Bacteria"/>
</dbReference>
<evidence type="ECO:0000313" key="9">
    <source>
        <dbReference type="Proteomes" id="UP000001551"/>
    </source>
</evidence>
<feature type="binding site" evidence="7">
    <location>
        <position position="80"/>
    </location>
    <ligand>
        <name>[2Fe-2S] cluster</name>
        <dbReference type="ChEBI" id="CHEBI:190135"/>
    </ligand>
</feature>
<comment type="cofactor">
    <cofactor evidence="7">
        <name>[2Fe-2S] cluster</name>
        <dbReference type="ChEBI" id="CHEBI:190135"/>
    </cofactor>
    <text evidence="7">Binds 1 [2Fe-2S] cluster.</text>
</comment>
<gene>
    <name evidence="8" type="ordered locus">Ethha_2616</name>
</gene>
<dbReference type="PANTHER" id="PTHR43342:SF1">
    <property type="entry name" value="BIFURCATING [FEFE] HYDROGENASE GAMMA SUBUNIT"/>
    <property type="match status" value="1"/>
</dbReference>
<keyword evidence="4 7" id="KW-0408">Iron</keyword>
<dbReference type="PIRSF" id="PIRSF000216">
    <property type="entry name" value="NADH_DH_24kDa"/>
    <property type="match status" value="1"/>
</dbReference>
<feature type="binding site" evidence="7">
    <location>
        <position position="122"/>
    </location>
    <ligand>
        <name>[2Fe-2S] cluster</name>
        <dbReference type="ChEBI" id="CHEBI:190135"/>
    </ligand>
</feature>
<proteinExistence type="inferred from homology"/>
<evidence type="ECO:0000256" key="5">
    <source>
        <dbReference type="ARBA" id="ARBA00023014"/>
    </source>
</evidence>
<dbReference type="Gene3D" id="1.10.10.1590">
    <property type="entry name" value="NADH-quinone oxidoreductase subunit E"/>
    <property type="match status" value="1"/>
</dbReference>
<evidence type="ECO:0000256" key="6">
    <source>
        <dbReference type="ARBA" id="ARBA00034078"/>
    </source>
</evidence>
<accession>E6U739</accession>
<dbReference type="InterPro" id="IPR042128">
    <property type="entry name" value="NuoE_dom"/>
</dbReference>
<evidence type="ECO:0000256" key="3">
    <source>
        <dbReference type="ARBA" id="ARBA00022723"/>
    </source>
</evidence>
<keyword evidence="3 7" id="KW-0479">Metal-binding</keyword>
<protein>
    <submittedName>
        <fullName evidence="8">NADH dehydrogenase (Ubiquinone) 24 kDa subunit</fullName>
    </submittedName>
</protein>
<keyword evidence="5 7" id="KW-0411">Iron-sulfur</keyword>
<evidence type="ECO:0000256" key="4">
    <source>
        <dbReference type="ARBA" id="ARBA00023004"/>
    </source>
</evidence>
<reference evidence="8 9" key="1">
    <citation type="submission" date="2010-12" db="EMBL/GenBank/DDBJ databases">
        <title>Complete sequence of Ethanoligenens harbinense YUAN-3.</title>
        <authorList>
            <person name="Lucas S."/>
            <person name="Copeland A."/>
            <person name="Lapidus A."/>
            <person name="Cheng J.-F."/>
            <person name="Bruce D."/>
            <person name="Goodwin L."/>
            <person name="Pitluck S."/>
            <person name="Chertkov O."/>
            <person name="Misra M."/>
            <person name="Detter J.C."/>
            <person name="Han C."/>
            <person name="Tapia R."/>
            <person name="Land M."/>
            <person name="Hauser L."/>
            <person name="Jeffries C."/>
            <person name="Kyrpides N."/>
            <person name="Ivanova N."/>
            <person name="Mikhailova N."/>
            <person name="Wang A."/>
            <person name="Mouttaki H."/>
            <person name="He Z."/>
            <person name="Zhou J."/>
            <person name="Hemme C.L."/>
            <person name="Woyke T."/>
        </authorList>
    </citation>
    <scope>NUCLEOTIDE SEQUENCE [LARGE SCALE GENOMIC DNA]</scope>
    <source>
        <strain evidence="9">DSM 18485 / JCM 12961 / CGMCC 1.5033 / YUAN-3</strain>
    </source>
</reference>
<dbReference type="STRING" id="663278.Ethha_2616"/>
<dbReference type="Gene3D" id="3.40.30.10">
    <property type="entry name" value="Glutaredoxin"/>
    <property type="match status" value="1"/>
</dbReference>
<comment type="similarity">
    <text evidence="1">Belongs to the complex I 24 kDa subunit family.</text>
</comment>
<dbReference type="PANTHER" id="PTHR43342">
    <property type="entry name" value="NADH-QUINONE OXIDOREDUCTASE, E SUBUNIT"/>
    <property type="match status" value="1"/>
</dbReference>
<dbReference type="InterPro" id="IPR036249">
    <property type="entry name" value="Thioredoxin-like_sf"/>
</dbReference>
<organism evidence="8 9">
    <name type="scientific">Ethanoligenens harbinense (strain DSM 18485 / JCM 12961 / CGMCC 1.5033 / YUAN-3)</name>
    <dbReference type="NCBI Taxonomy" id="663278"/>
    <lineage>
        <taxon>Bacteria</taxon>
        <taxon>Bacillati</taxon>
        <taxon>Bacillota</taxon>
        <taxon>Clostridia</taxon>
        <taxon>Eubacteriales</taxon>
        <taxon>Oscillospiraceae</taxon>
        <taxon>Ethanoligenens</taxon>
    </lineage>
</organism>
<evidence type="ECO:0000256" key="1">
    <source>
        <dbReference type="ARBA" id="ARBA00010643"/>
    </source>
</evidence>
<keyword evidence="8" id="KW-0830">Ubiquinone</keyword>
<evidence type="ECO:0000256" key="7">
    <source>
        <dbReference type="PIRSR" id="PIRSR000216-1"/>
    </source>
</evidence>
<dbReference type="KEGG" id="eha:Ethha_2616"/>
<dbReference type="InterPro" id="IPR028431">
    <property type="entry name" value="NADP_DH_HndA-like"/>
</dbReference>
<dbReference type="RefSeq" id="WP_013486452.1">
    <property type="nucleotide sequence ID" value="NC_014828.1"/>
</dbReference>
<dbReference type="GO" id="GO:0046872">
    <property type="term" value="F:metal ion binding"/>
    <property type="evidence" value="ECO:0007669"/>
    <property type="project" value="UniProtKB-KW"/>
</dbReference>
<feature type="binding site" evidence="7">
    <location>
        <position position="126"/>
    </location>
    <ligand>
        <name>[2Fe-2S] cluster</name>
        <dbReference type="ChEBI" id="CHEBI:190135"/>
    </ligand>
</feature>